<keyword evidence="3" id="KW-1185">Reference proteome</keyword>
<feature type="region of interest" description="Disordered" evidence="1">
    <location>
        <begin position="168"/>
        <end position="257"/>
    </location>
</feature>
<comment type="caution">
    <text evidence="2">The sequence shown here is derived from an EMBL/GenBank/DDBJ whole genome shotgun (WGS) entry which is preliminary data.</text>
</comment>
<evidence type="ECO:0000256" key="1">
    <source>
        <dbReference type="SAM" id="MobiDB-lite"/>
    </source>
</evidence>
<dbReference type="EMBL" id="NOZR01000037">
    <property type="protein sequence ID" value="OYN74754.1"/>
    <property type="molecule type" value="Genomic_DNA"/>
</dbReference>
<evidence type="ECO:0000313" key="3">
    <source>
        <dbReference type="Proteomes" id="UP000216063"/>
    </source>
</evidence>
<evidence type="ECO:0000313" key="2">
    <source>
        <dbReference type="EMBL" id="OYN74754.1"/>
    </source>
</evidence>
<dbReference type="AlphaFoldDB" id="A0A255D6E4"/>
<protein>
    <submittedName>
        <fullName evidence="2">Uncharacterized protein</fullName>
    </submittedName>
</protein>
<feature type="compositionally biased region" description="Polar residues" evidence="1">
    <location>
        <begin position="21"/>
        <end position="34"/>
    </location>
</feature>
<proteinExistence type="predicted"/>
<accession>A0A255D6E4</accession>
<feature type="region of interest" description="Disordered" evidence="1">
    <location>
        <begin position="1"/>
        <end position="66"/>
    </location>
</feature>
<organism evidence="2 3">
    <name type="scientific">Mycolicibacterium sphagni</name>
    <dbReference type="NCBI Taxonomy" id="1786"/>
    <lineage>
        <taxon>Bacteria</taxon>
        <taxon>Bacillati</taxon>
        <taxon>Actinomycetota</taxon>
        <taxon>Actinomycetes</taxon>
        <taxon>Mycobacteriales</taxon>
        <taxon>Mycobacteriaceae</taxon>
        <taxon>Mycolicibacterium</taxon>
    </lineage>
</organism>
<gene>
    <name evidence="2" type="ORF">CG716_27745</name>
</gene>
<name>A0A255D6E4_9MYCO</name>
<sequence length="257" mass="25283">MDAGLLGQVHLVDPPPVGRQALTTGAGNRSSNETAVKRAGEGPGADLATSLPHSSNTASVRVDAGSPAEAGDTLDNALGEALFAIALPLFPSLGLSGQIATNLSAALNSLAEVSDLINALSGVAARVEGLTHTIGDYVLTITAIRGKIPIAAALTTISAPTVVKNTGQLPRLSKDSTGSTDAANARPGATAGRAHSSSTAIVGTSRAGDLTDAKALPDSAATGSRVGATTEKAAGMAPTRSHSSAGQAGRESGHTGK</sequence>
<reference evidence="2 3" key="1">
    <citation type="submission" date="2017-07" db="EMBL/GenBank/DDBJ databases">
        <title>The new phylogeny of genus Mycobacterium.</title>
        <authorList>
            <person name="Tortoli E."/>
            <person name="Trovato A."/>
            <person name="Cirillo D.M."/>
        </authorList>
    </citation>
    <scope>NUCLEOTIDE SEQUENCE [LARGE SCALE GENOMIC DNA]</scope>
    <source>
        <strain evidence="2 3">ATCC 33027</strain>
    </source>
</reference>
<dbReference type="Proteomes" id="UP000216063">
    <property type="component" value="Unassembled WGS sequence"/>
</dbReference>